<feature type="signal peptide" evidence="1">
    <location>
        <begin position="1"/>
        <end position="26"/>
    </location>
</feature>
<dbReference type="STRING" id="345632.GPICK_15855"/>
<proteinExistence type="predicted"/>
<feature type="chain" id="PRO_5002098244" evidence="1">
    <location>
        <begin position="27"/>
        <end position="464"/>
    </location>
</feature>
<keyword evidence="3" id="KW-1185">Reference proteome</keyword>
<gene>
    <name evidence="2" type="ORF">GPICK_15855</name>
</gene>
<name>A0A0B5BD48_9BACT</name>
<dbReference type="RefSeq" id="WP_039744849.1">
    <property type="nucleotide sequence ID" value="NZ_CP009788.1"/>
</dbReference>
<protein>
    <submittedName>
        <fullName evidence="2">Membrane protein</fullName>
    </submittedName>
</protein>
<evidence type="ECO:0000256" key="1">
    <source>
        <dbReference type="SAM" id="SignalP"/>
    </source>
</evidence>
<keyword evidence="1" id="KW-0732">Signal</keyword>
<dbReference type="HOGENOM" id="CLU_045956_0_0_7"/>
<dbReference type="Proteomes" id="UP000057609">
    <property type="component" value="Chromosome"/>
</dbReference>
<dbReference type="OrthoDB" id="5416951at2"/>
<organism evidence="2 3">
    <name type="scientific">Geobacter pickeringii</name>
    <dbReference type="NCBI Taxonomy" id="345632"/>
    <lineage>
        <taxon>Bacteria</taxon>
        <taxon>Pseudomonadati</taxon>
        <taxon>Thermodesulfobacteriota</taxon>
        <taxon>Desulfuromonadia</taxon>
        <taxon>Geobacterales</taxon>
        <taxon>Geobacteraceae</taxon>
        <taxon>Geobacter</taxon>
    </lineage>
</organism>
<accession>A0A0B5BD48</accession>
<dbReference type="SUPFAM" id="SSF56935">
    <property type="entry name" value="Porins"/>
    <property type="match status" value="1"/>
</dbReference>
<evidence type="ECO:0000313" key="2">
    <source>
        <dbReference type="EMBL" id="AJE04648.1"/>
    </source>
</evidence>
<evidence type="ECO:0000313" key="3">
    <source>
        <dbReference type="Proteomes" id="UP000057609"/>
    </source>
</evidence>
<dbReference type="AlphaFoldDB" id="A0A0B5BD48"/>
<dbReference type="KEGG" id="gpi:GPICK_15855"/>
<dbReference type="EMBL" id="CP009788">
    <property type="protein sequence ID" value="AJE04648.1"/>
    <property type="molecule type" value="Genomic_DNA"/>
</dbReference>
<reference evidence="2 3" key="1">
    <citation type="journal article" date="2015" name="Genome Announc.">
        <title>Complete Genome of Geobacter pickeringii G13T, a Metal-Reducing Isolate from Sedimentary Kaolin Deposits.</title>
        <authorList>
            <person name="Badalamenti J.P."/>
            <person name="Bond D.R."/>
        </authorList>
    </citation>
    <scope>NUCLEOTIDE SEQUENCE [LARGE SCALE GENOMIC DNA]</scope>
    <source>
        <strain evidence="2 3">G13</strain>
    </source>
</reference>
<sequence>MGFKKKVIVASATAALSVAVAVPAMALENEFHGMYRLNSVIDNFNGDGPYDPAGKDKKAPTTAYFEQRARLMYIAKANDDLKLVTHFEIDSRWGDNSYNSNGKTRNNGGAIGADQTNLETKNIYLDFNIPKVPVNMKVGIQPYNDSFKGIMFDADMAGALATASYGKFTNSIGFFRFNDDGPNLAPKVAAGKRSRDMVALDVKYQAAANVKVGGAYYMINDDRNFAATPGFLNQQAGNTNITHTLGLNAETSFGPVTLDGFFVYQFGNLEAPVNRHISAFAGNVGARVKAGPGTARSEFLYISGDGGNQTSHTSNAFQSVNSVDTEHGFYNGDLQILFRDPYAMTTDNAIVYSSNNQDQGVVAGFIGYDMPFTPKLSATVNAGFAAVAKDNLHKPTNLKTGAANSSNYLGTEVSTHVDYKVYDNLTAIARGAYVILGDYYKGVALNGEDPRNPYMASIILNYVF</sequence>